<reference evidence="3" key="1">
    <citation type="submission" date="2020-04" db="EMBL/GenBank/DDBJ databases">
        <authorList>
            <person name="Alioto T."/>
            <person name="Alioto T."/>
            <person name="Gomez Garrido J."/>
        </authorList>
    </citation>
    <scope>NUCLEOTIDE SEQUENCE</scope>
    <source>
        <strain evidence="3">A484AB</strain>
    </source>
</reference>
<dbReference type="Pfam" id="PF00041">
    <property type="entry name" value="fn3"/>
    <property type="match status" value="1"/>
</dbReference>
<dbReference type="PANTHER" id="PTHR24051">
    <property type="entry name" value="SUSHI DOMAIN-CONTAINING PROTEIN 1"/>
    <property type="match status" value="1"/>
</dbReference>
<dbReference type="EMBL" id="CACRXK020031002">
    <property type="protein sequence ID" value="CAB4042860.1"/>
    <property type="molecule type" value="Genomic_DNA"/>
</dbReference>
<dbReference type="Proteomes" id="UP001152795">
    <property type="component" value="Unassembled WGS sequence"/>
</dbReference>
<sequence>PYEANTQDPYITAYLKTDALPLTFVIGDGKEYNSEKQKYFNQPLKQNTSYIAFLRFFETRNSYYSTEWSKTIRTFVKPTGLSGPPLNVAFNSRGKTSLRVSWKAPKSLQNVELTGYQVCFYTREDTAPVFLVFNTSAKVLSRTLDNLKPSTKYFVTVSASTKAGYGEKSLAVSKITNGEPVNPSTTSYYTLILNIPKPKDYIREVMVIVQNAKMTSTLSENIKTSDLKPYRENMNDPYITAYLKADVLPLTFVIGDGKEYNSEQEKYINQPLKLNSSYIVFLRFFESQDSYYSTEWSSGVKTLIKAPVECIINQNSEQSNDEKTRMDLIIPLVIFALCFLLSLGVIVYQRRLIQNNTRQPDHKRGNSEQNEKFGM</sequence>
<dbReference type="SMART" id="SM00060">
    <property type="entry name" value="FN3"/>
    <property type="match status" value="1"/>
</dbReference>
<evidence type="ECO:0000313" key="3">
    <source>
        <dbReference type="EMBL" id="CAB4042860.1"/>
    </source>
</evidence>
<accession>A0A6S7KKY7</accession>
<evidence type="ECO:0000313" key="4">
    <source>
        <dbReference type="Proteomes" id="UP001152795"/>
    </source>
</evidence>
<feature type="non-terminal residue" evidence="3">
    <location>
        <position position="375"/>
    </location>
</feature>
<proteinExistence type="predicted"/>
<protein>
    <submittedName>
        <fullName evidence="3">Tenascin-like isoform X4</fullName>
    </submittedName>
</protein>
<keyword evidence="4" id="KW-1185">Reference proteome</keyword>
<name>A0A6S7KKY7_PARCT</name>
<gene>
    <name evidence="3" type="ORF">PACLA_8A070662</name>
</gene>
<evidence type="ECO:0000256" key="2">
    <source>
        <dbReference type="ARBA" id="ARBA00023157"/>
    </source>
</evidence>
<organism evidence="3 4">
    <name type="scientific">Paramuricea clavata</name>
    <name type="common">Red gorgonian</name>
    <name type="synonym">Violescent sea-whip</name>
    <dbReference type="NCBI Taxonomy" id="317549"/>
    <lineage>
        <taxon>Eukaryota</taxon>
        <taxon>Metazoa</taxon>
        <taxon>Cnidaria</taxon>
        <taxon>Anthozoa</taxon>
        <taxon>Octocorallia</taxon>
        <taxon>Malacalcyonacea</taxon>
        <taxon>Plexauridae</taxon>
        <taxon>Paramuricea</taxon>
    </lineage>
</organism>
<keyword evidence="2" id="KW-1015">Disulfide bond</keyword>
<comment type="caution">
    <text evidence="3">The sequence shown here is derived from an EMBL/GenBank/DDBJ whole genome shotgun (WGS) entry which is preliminary data.</text>
</comment>
<dbReference type="InterPro" id="IPR051622">
    <property type="entry name" value="R-tyr_protein_phosphatases"/>
</dbReference>
<dbReference type="OrthoDB" id="428111at2759"/>
<keyword evidence="1" id="KW-0677">Repeat</keyword>
<dbReference type="InterPro" id="IPR013783">
    <property type="entry name" value="Ig-like_fold"/>
</dbReference>
<dbReference type="PROSITE" id="PS50853">
    <property type="entry name" value="FN3"/>
    <property type="match status" value="1"/>
</dbReference>
<dbReference type="InterPro" id="IPR036116">
    <property type="entry name" value="FN3_sf"/>
</dbReference>
<dbReference type="AlphaFoldDB" id="A0A6S7KKY7"/>
<dbReference type="CDD" id="cd00063">
    <property type="entry name" value="FN3"/>
    <property type="match status" value="1"/>
</dbReference>
<dbReference type="Gene3D" id="2.60.40.10">
    <property type="entry name" value="Immunoglobulins"/>
    <property type="match status" value="1"/>
</dbReference>
<dbReference type="PANTHER" id="PTHR24051:SF13">
    <property type="entry name" value="TYROSINE-PROTEIN KINASE RECEPTOR TIE-2-LIKE"/>
    <property type="match status" value="1"/>
</dbReference>
<dbReference type="SUPFAM" id="SSF49265">
    <property type="entry name" value="Fibronectin type III"/>
    <property type="match status" value="1"/>
</dbReference>
<dbReference type="InterPro" id="IPR003961">
    <property type="entry name" value="FN3_dom"/>
</dbReference>
<evidence type="ECO:0000256" key="1">
    <source>
        <dbReference type="ARBA" id="ARBA00022737"/>
    </source>
</evidence>